<dbReference type="AlphaFoldDB" id="A0AB34JGY2"/>
<evidence type="ECO:0000313" key="3">
    <source>
        <dbReference type="Proteomes" id="UP001515480"/>
    </source>
</evidence>
<sequence length="284" mass="29759">MSLALLMLTSQWRLLPHALEHHASTPAAVNLHVQQRSAPLTCSPTRPRSKRVAAALMLQSEPRQSTAAAPVLARLAVTGATIGPLVDAIHNQALLSYDVAPIHVGPIHTSAAIPFLLALTYSLLGGIFPALLEKVAPQVGLPLFSPLLGRAPLASAFAAIGSTVIIVKASELLLLAHVPSTLATAALYALCALQWAAIDTTPLAALLALAVSIVGPLAELPFMSFGLWHYLASVQDYWPLSSIGLDATTGPCWSGLARITAPCYFAVCTDAIVLGKYFASTLAR</sequence>
<reference evidence="2 3" key="1">
    <citation type="journal article" date="2024" name="Science">
        <title>Giant polyketide synthase enzymes in the biosynthesis of giant marine polyether toxins.</title>
        <authorList>
            <person name="Fallon T.R."/>
            <person name="Shende V.V."/>
            <person name="Wierzbicki I.H."/>
            <person name="Pendleton A.L."/>
            <person name="Watervoot N.F."/>
            <person name="Auber R.P."/>
            <person name="Gonzalez D.J."/>
            <person name="Wisecaver J.H."/>
            <person name="Moore B.S."/>
        </authorList>
    </citation>
    <scope>NUCLEOTIDE SEQUENCE [LARGE SCALE GENOMIC DNA]</scope>
    <source>
        <strain evidence="2 3">12B1</strain>
    </source>
</reference>
<accession>A0AB34JGY2</accession>
<feature type="transmembrane region" description="Helical" evidence="1">
    <location>
        <begin position="174"/>
        <end position="197"/>
    </location>
</feature>
<dbReference type="PANTHER" id="PTHR36774">
    <property type="entry name" value="INSULIN-INDUCED PROTEIN"/>
    <property type="match status" value="1"/>
</dbReference>
<evidence type="ECO:0000256" key="1">
    <source>
        <dbReference type="SAM" id="Phobius"/>
    </source>
</evidence>
<organism evidence="2 3">
    <name type="scientific">Prymnesium parvum</name>
    <name type="common">Toxic golden alga</name>
    <dbReference type="NCBI Taxonomy" id="97485"/>
    <lineage>
        <taxon>Eukaryota</taxon>
        <taxon>Haptista</taxon>
        <taxon>Haptophyta</taxon>
        <taxon>Prymnesiophyceae</taxon>
        <taxon>Prymnesiales</taxon>
        <taxon>Prymnesiaceae</taxon>
        <taxon>Prymnesium</taxon>
    </lineage>
</organism>
<feature type="transmembrane region" description="Helical" evidence="1">
    <location>
        <begin position="203"/>
        <end position="228"/>
    </location>
</feature>
<proteinExistence type="predicted"/>
<protein>
    <recommendedName>
        <fullName evidence="4">Derlin</fullName>
    </recommendedName>
</protein>
<dbReference type="PANTHER" id="PTHR36774:SF1">
    <property type="entry name" value="INSULIN-INDUCED PROTEIN"/>
    <property type="match status" value="1"/>
</dbReference>
<evidence type="ECO:0008006" key="4">
    <source>
        <dbReference type="Google" id="ProtNLM"/>
    </source>
</evidence>
<keyword evidence="1" id="KW-0812">Transmembrane</keyword>
<comment type="caution">
    <text evidence="2">The sequence shown here is derived from an EMBL/GenBank/DDBJ whole genome shotgun (WGS) entry which is preliminary data.</text>
</comment>
<dbReference type="Proteomes" id="UP001515480">
    <property type="component" value="Unassembled WGS sequence"/>
</dbReference>
<keyword evidence="3" id="KW-1185">Reference proteome</keyword>
<dbReference type="EMBL" id="JBGBPQ010000008">
    <property type="protein sequence ID" value="KAL1520352.1"/>
    <property type="molecule type" value="Genomic_DNA"/>
</dbReference>
<name>A0AB34JGY2_PRYPA</name>
<feature type="transmembrane region" description="Helical" evidence="1">
    <location>
        <begin position="147"/>
        <end position="167"/>
    </location>
</feature>
<keyword evidence="1" id="KW-1133">Transmembrane helix</keyword>
<feature type="transmembrane region" description="Helical" evidence="1">
    <location>
        <begin position="111"/>
        <end position="132"/>
    </location>
</feature>
<keyword evidence="1" id="KW-0472">Membrane</keyword>
<gene>
    <name evidence="2" type="ORF">AB1Y20_021942</name>
</gene>
<evidence type="ECO:0000313" key="2">
    <source>
        <dbReference type="EMBL" id="KAL1520352.1"/>
    </source>
</evidence>